<dbReference type="Gene3D" id="3.40.309.10">
    <property type="entry name" value="Aldehyde Dehydrogenase, Chain A, domain 2"/>
    <property type="match status" value="1"/>
</dbReference>
<dbReference type="FunFam" id="3.40.605.10:FF:000007">
    <property type="entry name" value="NAD/NADP-dependent betaine aldehyde dehydrogenase"/>
    <property type="match status" value="1"/>
</dbReference>
<dbReference type="InterPro" id="IPR016163">
    <property type="entry name" value="Ald_DH_C"/>
</dbReference>
<dbReference type="FunFam" id="3.40.605.10:FF:000026">
    <property type="entry name" value="Aldehyde dehydrogenase, putative"/>
    <property type="match status" value="1"/>
</dbReference>
<evidence type="ECO:0000256" key="2">
    <source>
        <dbReference type="ARBA" id="ARBA00023002"/>
    </source>
</evidence>
<dbReference type="EMBL" id="BAEG01000037">
    <property type="protein sequence ID" value="GAB13269.1"/>
    <property type="molecule type" value="Genomic_DNA"/>
</dbReference>
<feature type="active site" evidence="3">
    <location>
        <position position="254"/>
    </location>
</feature>
<sequence>MTESFTGPSGLFIDGSFRPASDGVVFPVEDPSTGKTIVDVANASVADGLEAAEAAQKALAPWGTRTPRERAEVLRAAFELLTAHRDEIADLIVAENGKARVDALAEADYAAEFFRWFSEEAVRLPGSLRESPTGNRRIMEISQPVGVVLAITPWNLPAAMITRKVAPALAAGCTVVVKPSNQTPLTALRIAELLTQAGVPSGAVNIVPTRRDREVIAALIDSSPVQMLSFTGSTQVGRQLLSQASGRILNTGMELGGNAPFIVFEDADVDKAVEAAMTAKMRHNAEACTAANRFYVHDNIRAEFTGKFVQAMEALRVGPGSEDGTEVGPLASKAALEGLQEAVDAALQAGAKRATGTDVPAGPGYYFAPTVLTDVAPDADILNHELFGPVAPIVGFTDEDHVVAMANATDMGLGSYIFSADLARALRVAERVHAGMVGVNTGIFSDPAAPFGGVKQSGIGREGGHHGIHEFLETKYIAVQW</sequence>
<dbReference type="Gene3D" id="3.40.605.10">
    <property type="entry name" value="Aldehyde Dehydrogenase, Chain A, domain 1"/>
    <property type="match status" value="1"/>
</dbReference>
<dbReference type="InterPro" id="IPR050740">
    <property type="entry name" value="Aldehyde_DH_Superfamily"/>
</dbReference>
<dbReference type="GO" id="GO:0009450">
    <property type="term" value="P:gamma-aminobutyric acid catabolic process"/>
    <property type="evidence" value="ECO:0007669"/>
    <property type="project" value="TreeGrafter"/>
</dbReference>
<dbReference type="InterPro" id="IPR016161">
    <property type="entry name" value="Ald_DH/histidinol_DH"/>
</dbReference>
<comment type="caution">
    <text evidence="6">The sequence shown here is derived from an EMBL/GenBank/DDBJ whole genome shotgun (WGS) entry which is preliminary data.</text>
</comment>
<comment type="similarity">
    <text evidence="1 4">Belongs to the aldehyde dehydrogenase family.</text>
</comment>
<evidence type="ECO:0000313" key="6">
    <source>
        <dbReference type="EMBL" id="GAB13269.1"/>
    </source>
</evidence>
<keyword evidence="2 4" id="KW-0560">Oxidoreductase</keyword>
<dbReference type="GO" id="GO:0004777">
    <property type="term" value="F:succinate-semialdehyde dehydrogenase (NAD+) activity"/>
    <property type="evidence" value="ECO:0007669"/>
    <property type="project" value="TreeGrafter"/>
</dbReference>
<dbReference type="Pfam" id="PF00171">
    <property type="entry name" value="Aldedh"/>
    <property type="match status" value="1"/>
</dbReference>
<dbReference type="RefSeq" id="WP_003800348.1">
    <property type="nucleotide sequence ID" value="NZ_BAEG01000037.1"/>
</dbReference>
<dbReference type="eggNOG" id="COG1012">
    <property type="taxonomic scope" value="Bacteria"/>
</dbReference>
<dbReference type="InterPro" id="IPR016162">
    <property type="entry name" value="Ald_DH_N"/>
</dbReference>
<proteinExistence type="inferred from homology"/>
<dbReference type="FunFam" id="3.40.309.10:FF:000004">
    <property type="entry name" value="Succinate-semialdehyde dehydrogenase I"/>
    <property type="match status" value="1"/>
</dbReference>
<evidence type="ECO:0000313" key="7">
    <source>
        <dbReference type="Proteomes" id="UP000003828"/>
    </source>
</evidence>
<organism evidence="6 7">
    <name type="scientific">Arthrobacter globiformis (strain ATCC 8010 / DSM 20124 / JCM 1332 / NBRC 12137 / NCIMB 8907 / NRRL B-2979 / 168)</name>
    <dbReference type="NCBI Taxonomy" id="1077972"/>
    <lineage>
        <taxon>Bacteria</taxon>
        <taxon>Bacillati</taxon>
        <taxon>Actinomycetota</taxon>
        <taxon>Actinomycetes</taxon>
        <taxon>Micrococcales</taxon>
        <taxon>Micrococcaceae</taxon>
        <taxon>Arthrobacter</taxon>
    </lineage>
</organism>
<reference evidence="6 7" key="1">
    <citation type="submission" date="2011-12" db="EMBL/GenBank/DDBJ databases">
        <title>Whole genome shotgun sequence of Arthrobacter globiformis NBRC 12137.</title>
        <authorList>
            <person name="Miyazawa S."/>
            <person name="Hosoyama A."/>
            <person name="Tsuchikane K."/>
            <person name="Katsumata H."/>
            <person name="Yamazaki S."/>
            <person name="Fujita N."/>
        </authorList>
    </citation>
    <scope>NUCLEOTIDE SEQUENCE [LARGE SCALE GENOMIC DNA]</scope>
    <source>
        <strain evidence="6 7">NBRC 12137</strain>
    </source>
</reference>
<dbReference type="InterPro" id="IPR029510">
    <property type="entry name" value="Ald_DH_CS_GLU"/>
</dbReference>
<dbReference type="PANTHER" id="PTHR43353">
    <property type="entry name" value="SUCCINATE-SEMIALDEHYDE DEHYDROGENASE, MITOCHONDRIAL"/>
    <property type="match status" value="1"/>
</dbReference>
<gene>
    <name evidence="6" type="primary">gabD</name>
    <name evidence="6" type="ORF">ARGLB_037_01200</name>
</gene>
<dbReference type="Proteomes" id="UP000003828">
    <property type="component" value="Unassembled WGS sequence"/>
</dbReference>
<feature type="domain" description="Aldehyde dehydrogenase" evidence="5">
    <location>
        <begin position="24"/>
        <end position="477"/>
    </location>
</feature>
<dbReference type="InterPro" id="IPR015590">
    <property type="entry name" value="Aldehyde_DH_dom"/>
</dbReference>
<dbReference type="PROSITE" id="PS00687">
    <property type="entry name" value="ALDEHYDE_DEHYDR_GLU"/>
    <property type="match status" value="1"/>
</dbReference>
<keyword evidence="7" id="KW-1185">Reference proteome</keyword>
<evidence type="ECO:0000259" key="5">
    <source>
        <dbReference type="Pfam" id="PF00171"/>
    </source>
</evidence>
<evidence type="ECO:0000256" key="4">
    <source>
        <dbReference type="RuleBase" id="RU003345"/>
    </source>
</evidence>
<dbReference type="PANTHER" id="PTHR43353:SF5">
    <property type="entry name" value="SUCCINATE-SEMIALDEHYDE DEHYDROGENASE, MITOCHONDRIAL"/>
    <property type="match status" value="1"/>
</dbReference>
<protein>
    <submittedName>
        <fullName evidence="6">Succinate-semialdehyde dehydrogenase</fullName>
    </submittedName>
</protein>
<dbReference type="SUPFAM" id="SSF53720">
    <property type="entry name" value="ALDH-like"/>
    <property type="match status" value="1"/>
</dbReference>
<evidence type="ECO:0000256" key="3">
    <source>
        <dbReference type="PROSITE-ProRule" id="PRU10007"/>
    </source>
</evidence>
<dbReference type="AlphaFoldDB" id="H0QK29"/>
<dbReference type="STRING" id="1077972.ARGLB_037_01200"/>
<evidence type="ECO:0000256" key="1">
    <source>
        <dbReference type="ARBA" id="ARBA00009986"/>
    </source>
</evidence>
<accession>H0QK29</accession>
<dbReference type="CDD" id="cd07103">
    <property type="entry name" value="ALDH_F5_SSADH_GabD"/>
    <property type="match status" value="1"/>
</dbReference>
<name>H0QK29_ARTG1</name>